<feature type="zinc finger region" description="C3H1-type" evidence="4">
    <location>
        <begin position="522"/>
        <end position="549"/>
    </location>
</feature>
<dbReference type="RefSeq" id="XP_004346085.1">
    <property type="nucleotide sequence ID" value="XM_004346035.2"/>
</dbReference>
<evidence type="ECO:0000256" key="4">
    <source>
        <dbReference type="PROSITE-ProRule" id="PRU00723"/>
    </source>
</evidence>
<feature type="region of interest" description="Disordered" evidence="5">
    <location>
        <begin position="283"/>
        <end position="323"/>
    </location>
</feature>
<evidence type="ECO:0000256" key="3">
    <source>
        <dbReference type="ARBA" id="ARBA00022833"/>
    </source>
</evidence>
<evidence type="ECO:0000259" key="6">
    <source>
        <dbReference type="PROSITE" id="PS50103"/>
    </source>
</evidence>
<dbReference type="Pfam" id="PF00642">
    <property type="entry name" value="zf-CCCH"/>
    <property type="match status" value="1"/>
</dbReference>
<dbReference type="EMBL" id="KE346368">
    <property type="protein sequence ID" value="KJE94842.1"/>
    <property type="molecule type" value="Genomic_DNA"/>
</dbReference>
<dbReference type="SUPFAM" id="SSF90229">
    <property type="entry name" value="CCCH zinc finger"/>
    <property type="match status" value="1"/>
</dbReference>
<dbReference type="PROSITE" id="PS50103">
    <property type="entry name" value="ZF_C3H1"/>
    <property type="match status" value="1"/>
</dbReference>
<feature type="compositionally biased region" description="Basic residues" evidence="5">
    <location>
        <begin position="33"/>
        <end position="45"/>
    </location>
</feature>
<feature type="domain" description="C3H1-type" evidence="6">
    <location>
        <begin position="522"/>
        <end position="549"/>
    </location>
</feature>
<keyword evidence="2 4" id="KW-0863">Zinc-finger</keyword>
<reference evidence="8" key="1">
    <citation type="submission" date="2011-02" db="EMBL/GenBank/DDBJ databases">
        <title>The Genome Sequence of Capsaspora owczarzaki ATCC 30864.</title>
        <authorList>
            <person name="Russ C."/>
            <person name="Cuomo C."/>
            <person name="Burger G."/>
            <person name="Gray M.W."/>
            <person name="Holland P.W.H."/>
            <person name="King N."/>
            <person name="Lang F.B.F."/>
            <person name="Roger A.J."/>
            <person name="Ruiz-Trillo I."/>
            <person name="Young S.K."/>
            <person name="Zeng Q."/>
            <person name="Gargeya S."/>
            <person name="Alvarado L."/>
            <person name="Berlin A."/>
            <person name="Chapman S.B."/>
            <person name="Chen Z."/>
            <person name="Freedman E."/>
            <person name="Gellesch M."/>
            <person name="Goldberg J."/>
            <person name="Griggs A."/>
            <person name="Gujja S."/>
            <person name="Heilman E."/>
            <person name="Heiman D."/>
            <person name="Howarth C."/>
            <person name="Mehta T."/>
            <person name="Neiman D."/>
            <person name="Pearson M."/>
            <person name="Roberts A."/>
            <person name="Saif S."/>
            <person name="Shea T."/>
            <person name="Shenoy N."/>
            <person name="Sisk P."/>
            <person name="Stolte C."/>
            <person name="Sykes S."/>
            <person name="White J."/>
            <person name="Yandava C."/>
            <person name="Haas B."/>
            <person name="Nusbaum C."/>
            <person name="Birren B."/>
        </authorList>
    </citation>
    <scope>NUCLEOTIDE SEQUENCE</scope>
    <source>
        <strain evidence="8">ATCC 30864</strain>
    </source>
</reference>
<evidence type="ECO:0000256" key="5">
    <source>
        <dbReference type="SAM" id="MobiDB-lite"/>
    </source>
</evidence>
<keyword evidence="1 4" id="KW-0479">Metal-binding</keyword>
<feature type="compositionally biased region" description="Low complexity" evidence="5">
    <location>
        <begin position="81"/>
        <end position="102"/>
    </location>
</feature>
<feature type="compositionally biased region" description="Low complexity" evidence="5">
    <location>
        <begin position="1"/>
        <end position="14"/>
    </location>
</feature>
<dbReference type="OrthoDB" id="410307at2759"/>
<dbReference type="Proteomes" id="UP000008743">
    <property type="component" value="Unassembled WGS sequence"/>
</dbReference>
<feature type="compositionally biased region" description="Low complexity" evidence="5">
    <location>
        <begin position="46"/>
        <end position="60"/>
    </location>
</feature>
<proteinExistence type="predicted"/>
<gene>
    <name evidence="7" type="ORF">CAOG_005412</name>
</gene>
<evidence type="ECO:0000256" key="2">
    <source>
        <dbReference type="ARBA" id="ARBA00022771"/>
    </source>
</evidence>
<organism evidence="7 8">
    <name type="scientific">Capsaspora owczarzaki (strain ATCC 30864)</name>
    <dbReference type="NCBI Taxonomy" id="595528"/>
    <lineage>
        <taxon>Eukaryota</taxon>
        <taxon>Filasterea</taxon>
        <taxon>Capsaspora</taxon>
    </lineage>
</organism>
<dbReference type="GO" id="GO:0008270">
    <property type="term" value="F:zinc ion binding"/>
    <property type="evidence" value="ECO:0007669"/>
    <property type="project" value="UniProtKB-KW"/>
</dbReference>
<evidence type="ECO:0000313" key="7">
    <source>
        <dbReference type="EMBL" id="KJE94842.1"/>
    </source>
</evidence>
<feature type="region of interest" description="Disordered" evidence="5">
    <location>
        <begin position="114"/>
        <end position="197"/>
    </location>
</feature>
<evidence type="ECO:0000313" key="8">
    <source>
        <dbReference type="Proteomes" id="UP000008743"/>
    </source>
</evidence>
<dbReference type="InterPro" id="IPR000571">
    <property type="entry name" value="Znf_CCCH"/>
</dbReference>
<accession>A0A0D2VU07</accession>
<dbReference type="InterPro" id="IPR036855">
    <property type="entry name" value="Znf_CCCH_sf"/>
</dbReference>
<dbReference type="AlphaFoldDB" id="A0A0D2VU07"/>
<feature type="compositionally biased region" description="Low complexity" evidence="5">
    <location>
        <begin position="296"/>
        <end position="323"/>
    </location>
</feature>
<feature type="region of interest" description="Disordered" evidence="5">
    <location>
        <begin position="1"/>
        <end position="102"/>
    </location>
</feature>
<sequence>MSNFPSSNNNSNNSGGRPFYALSEGAFPPSQPTHHHHHQQHRQHQYQHQYQQQHQQAQGQHGWGDDVSYATPPQRQPPQQPQYQHQHNWQQHQQHQQQQQQQRLDLLAAEFRNLPTSSSTPSSTIYAPTPSLSSLSSLSSMTPSSASTTPAGVASTGSPATSYATTANPGTPAAPIANTTATTATPSTSTSTTDYNDEAAYSYGDDYELDDYPDHSPNAIANANANTNANPVNANATATTAKPQVVGAVLSQAPPAASEQDFIPSIYRASGARLATAASEFGAARGGHGAHHPNEQTQQPQPQQTQPQQTQAPTTSSRLAALSAAAAGVPSTTATTLASSSLPPKNSMSEATLQHIYGFLLVRCVEQRFTVLQAVLNLIPTLHAAISKGLTSLRNMCITQIHDVDARNTILARSRLILEAIVVFILEECHEQDITDALDHNLGLLRSRISYPADINRFYQLRHYGNVALHRTASARGDADTPLVTIDRMLCDLTIVLIKTRRIIQHVASSQNTGPVLQPGQGYKRVLCRHFLRGACGFGSKCSFAHGTSDLVSRNGTHPNLPNHVAVHASAVTSEEDGRVVLDVMPGLPNRLELLSVFLKLMTQRNPSVFDAIVTEFQNIRTSMHHDQLRDPKARLFVLSHASSILSHVTNYILDFFRDTTQPRDAPISERCQRLREYLVDTSDVNRIFQFKEHMLLLPRVDLAALEASEHIDQHHHAVSVLDLDLMLCDLTKLFDLVMELLDCGDVTAYRAAKGLVSGRSRSALASNARGNMTPSSISRAAAQSRGVKLSARLANKASQLADP</sequence>
<name>A0A0D2VU07_CAPO3</name>
<feature type="compositionally biased region" description="Low complexity" evidence="5">
    <location>
        <begin position="115"/>
        <end position="193"/>
    </location>
</feature>
<protein>
    <recommendedName>
        <fullName evidence="6">C3H1-type domain-containing protein</fullName>
    </recommendedName>
</protein>
<keyword evidence="3 4" id="KW-0862">Zinc</keyword>
<dbReference type="Gene3D" id="4.10.1000.10">
    <property type="entry name" value="Zinc finger, CCCH-type"/>
    <property type="match status" value="1"/>
</dbReference>
<dbReference type="SMART" id="SM00356">
    <property type="entry name" value="ZnF_C3H1"/>
    <property type="match status" value="1"/>
</dbReference>
<evidence type="ECO:0000256" key="1">
    <source>
        <dbReference type="ARBA" id="ARBA00022723"/>
    </source>
</evidence>
<dbReference type="InParanoid" id="A0A0D2VU07"/>
<keyword evidence="8" id="KW-1185">Reference proteome</keyword>